<name>A0A2Z3GWC9_9BACT</name>
<organism evidence="1 2">
    <name type="scientific">Gemmata obscuriglobus</name>
    <dbReference type="NCBI Taxonomy" id="114"/>
    <lineage>
        <taxon>Bacteria</taxon>
        <taxon>Pseudomonadati</taxon>
        <taxon>Planctomycetota</taxon>
        <taxon>Planctomycetia</taxon>
        <taxon>Gemmatales</taxon>
        <taxon>Gemmataceae</taxon>
        <taxon>Gemmata</taxon>
    </lineage>
</organism>
<dbReference type="EMBL" id="CP025958">
    <property type="protein sequence ID" value="AWM35686.1"/>
    <property type="molecule type" value="Genomic_DNA"/>
</dbReference>
<sequence>MAKLLREDKAWGRLGRQTYHNGLPFRVGDEDYKWDVSYDAVRAVGGGLRVSVSYSVTDARGEKELLRGSAEVRCDPKKPARFRLASDFRGGELYAELSLRPEGLVDRQPNLVPTLITALGADEPIRSDAFQTLDYLGSDAVPGLVKGLKSGDASVQPLVAQLLGRIVEREPFVRDDVVGPLTRAVRSPDAGVRKEATRALKLAVVGSRRPGPP</sequence>
<dbReference type="RefSeq" id="WP_010037108.1">
    <property type="nucleotide sequence ID" value="NZ_CP025958.1"/>
</dbReference>
<dbReference type="Proteomes" id="UP000245802">
    <property type="component" value="Chromosome"/>
</dbReference>
<evidence type="ECO:0000313" key="1">
    <source>
        <dbReference type="EMBL" id="AWM35686.1"/>
    </source>
</evidence>
<dbReference type="InterPro" id="IPR011989">
    <property type="entry name" value="ARM-like"/>
</dbReference>
<keyword evidence="2" id="KW-1185">Reference proteome</keyword>
<protein>
    <submittedName>
        <fullName evidence="1">HEAT repeat domain-containing protein</fullName>
    </submittedName>
</protein>
<dbReference type="SUPFAM" id="SSF48371">
    <property type="entry name" value="ARM repeat"/>
    <property type="match status" value="1"/>
</dbReference>
<dbReference type="AlphaFoldDB" id="A0A2Z3GWC9"/>
<gene>
    <name evidence="1" type="ORF">C1280_00705</name>
</gene>
<dbReference type="InterPro" id="IPR016024">
    <property type="entry name" value="ARM-type_fold"/>
</dbReference>
<dbReference type="Gene3D" id="1.25.10.10">
    <property type="entry name" value="Leucine-rich Repeat Variant"/>
    <property type="match status" value="1"/>
</dbReference>
<reference evidence="1 2" key="1">
    <citation type="submission" date="2018-01" db="EMBL/GenBank/DDBJ databases">
        <title>G. obscuriglobus.</title>
        <authorList>
            <person name="Franke J."/>
            <person name="Blomberg W."/>
            <person name="Selmecki A."/>
        </authorList>
    </citation>
    <scope>NUCLEOTIDE SEQUENCE [LARGE SCALE GENOMIC DNA]</scope>
    <source>
        <strain evidence="1 2">DSM 5831</strain>
    </source>
</reference>
<accession>A0A2Z3GWC9</accession>
<proteinExistence type="predicted"/>
<dbReference type="KEGG" id="gog:C1280_00705"/>
<evidence type="ECO:0000313" key="2">
    <source>
        <dbReference type="Proteomes" id="UP000245802"/>
    </source>
</evidence>